<dbReference type="Pfam" id="PF13875">
    <property type="entry name" value="DUF4202"/>
    <property type="match status" value="1"/>
</dbReference>
<evidence type="ECO:0000313" key="2">
    <source>
        <dbReference type="EMBL" id="KAJ4388825.1"/>
    </source>
</evidence>
<dbReference type="OrthoDB" id="417697at2759"/>
<evidence type="ECO:0000256" key="1">
    <source>
        <dbReference type="SAM" id="MobiDB-lite"/>
    </source>
</evidence>
<dbReference type="PANTHER" id="PTHR41729:SF1">
    <property type="entry name" value="GLUTAMYL-TRNA SYNTHETASE"/>
    <property type="match status" value="1"/>
</dbReference>
<dbReference type="InterPro" id="IPR025255">
    <property type="entry name" value="DUF4202"/>
</dbReference>
<organism evidence="2 3">
    <name type="scientific">Gnomoniopsis smithogilvyi</name>
    <dbReference type="NCBI Taxonomy" id="1191159"/>
    <lineage>
        <taxon>Eukaryota</taxon>
        <taxon>Fungi</taxon>
        <taxon>Dikarya</taxon>
        <taxon>Ascomycota</taxon>
        <taxon>Pezizomycotina</taxon>
        <taxon>Sordariomycetes</taxon>
        <taxon>Sordariomycetidae</taxon>
        <taxon>Diaporthales</taxon>
        <taxon>Gnomoniaceae</taxon>
        <taxon>Gnomoniopsis</taxon>
    </lineage>
</organism>
<keyword evidence="3" id="KW-1185">Reference proteome</keyword>
<evidence type="ECO:0008006" key="4">
    <source>
        <dbReference type="Google" id="ProtNLM"/>
    </source>
</evidence>
<sequence length="211" mass="24199">MDSTHLPSLQENYAKALSLIDEAHARDPNKIPSPDGTGEVPYELHYAQKMTRWLSQRCPDAPPTLQLACRAQHFRRWEMPRSSYPMTRPGYLTWRAKQKTQAAAQVKELLSSMDAPIPADECNRISSLISKQDLANDEETQILEDVACLVFLDDQFDDFEKNPDHDEEKILRILQKTWVKMSDKGREMATQMKHSDRARSLIEKAVSQASE</sequence>
<proteinExistence type="predicted"/>
<accession>A0A9W8YNC7</accession>
<name>A0A9W8YNC7_9PEZI</name>
<evidence type="ECO:0000313" key="3">
    <source>
        <dbReference type="Proteomes" id="UP001140453"/>
    </source>
</evidence>
<dbReference type="EMBL" id="JAPEVB010000004">
    <property type="protein sequence ID" value="KAJ4388825.1"/>
    <property type="molecule type" value="Genomic_DNA"/>
</dbReference>
<comment type="caution">
    <text evidence="2">The sequence shown here is derived from an EMBL/GenBank/DDBJ whole genome shotgun (WGS) entry which is preliminary data.</text>
</comment>
<protein>
    <recommendedName>
        <fullName evidence="4">Glutamyl-tRNA synthetase</fullName>
    </recommendedName>
</protein>
<dbReference type="AlphaFoldDB" id="A0A9W8YNC7"/>
<gene>
    <name evidence="2" type="ORF">N0V93_006286</name>
</gene>
<feature type="region of interest" description="Disordered" evidence="1">
    <location>
        <begin position="185"/>
        <end position="211"/>
    </location>
</feature>
<dbReference type="PANTHER" id="PTHR41729">
    <property type="entry name" value="GLUTAMYL-TRNA SYNTHETASE"/>
    <property type="match status" value="1"/>
</dbReference>
<reference evidence="2" key="1">
    <citation type="submission" date="2022-10" db="EMBL/GenBank/DDBJ databases">
        <title>Tapping the CABI collections for fungal endophytes: first genome assemblies for Collariella, Neodidymelliopsis, Ascochyta clinopodiicola, Didymella pomorum, Didymosphaeria variabile, Neocosmospora piperis and Neocucurbitaria cava.</title>
        <authorList>
            <person name="Hill R."/>
        </authorList>
    </citation>
    <scope>NUCLEOTIDE SEQUENCE</scope>
    <source>
        <strain evidence="2">IMI 355082</strain>
    </source>
</reference>
<feature type="compositionally biased region" description="Basic and acidic residues" evidence="1">
    <location>
        <begin position="185"/>
        <end position="202"/>
    </location>
</feature>
<dbReference type="Proteomes" id="UP001140453">
    <property type="component" value="Unassembled WGS sequence"/>
</dbReference>